<evidence type="ECO:0000256" key="4">
    <source>
        <dbReference type="ARBA" id="ARBA00022807"/>
    </source>
</evidence>
<organism evidence="11 12">
    <name type="scientific">Phrynocephalus forsythii</name>
    <dbReference type="NCBI Taxonomy" id="171643"/>
    <lineage>
        <taxon>Eukaryota</taxon>
        <taxon>Metazoa</taxon>
        <taxon>Chordata</taxon>
        <taxon>Craniata</taxon>
        <taxon>Vertebrata</taxon>
        <taxon>Euteleostomi</taxon>
        <taxon>Lepidosauria</taxon>
        <taxon>Squamata</taxon>
        <taxon>Bifurcata</taxon>
        <taxon>Unidentata</taxon>
        <taxon>Episquamata</taxon>
        <taxon>Toxicofera</taxon>
        <taxon>Iguania</taxon>
        <taxon>Acrodonta</taxon>
        <taxon>Agamidae</taxon>
        <taxon>Agaminae</taxon>
        <taxon>Phrynocephalus</taxon>
    </lineage>
</organism>
<evidence type="ECO:0000256" key="3">
    <source>
        <dbReference type="ARBA" id="ARBA00022801"/>
    </source>
</evidence>
<accession>A0A9Q1B3M3</accession>
<dbReference type="InterPro" id="IPR001309">
    <property type="entry name" value="Pept_C14_p20"/>
</dbReference>
<dbReference type="InterPro" id="IPR033139">
    <property type="entry name" value="Caspase_cys_AS"/>
</dbReference>
<dbReference type="FunFam" id="3.40.50.1460:FF:000009">
    <property type="entry name" value="Caspase 2"/>
    <property type="match status" value="1"/>
</dbReference>
<dbReference type="InterPro" id="IPR016129">
    <property type="entry name" value="Caspase_his_AS"/>
</dbReference>
<evidence type="ECO:0000313" key="12">
    <source>
        <dbReference type="Proteomes" id="UP001142489"/>
    </source>
</evidence>
<name>A0A9Q1B3M3_9SAUR</name>
<gene>
    <name evidence="11" type="ORF">JRQ81_012999</name>
</gene>
<feature type="domain" description="Caspase family p20" evidence="10">
    <location>
        <begin position="38"/>
        <end position="164"/>
    </location>
</feature>
<dbReference type="Gene3D" id="3.30.70.1470">
    <property type="entry name" value="Caspase-like"/>
    <property type="match status" value="1"/>
</dbReference>
<dbReference type="GO" id="GO:0004197">
    <property type="term" value="F:cysteine-type endopeptidase activity"/>
    <property type="evidence" value="ECO:0007669"/>
    <property type="project" value="InterPro"/>
</dbReference>
<dbReference type="Pfam" id="PF00656">
    <property type="entry name" value="Peptidase_C14"/>
    <property type="match status" value="1"/>
</dbReference>
<dbReference type="Proteomes" id="UP001142489">
    <property type="component" value="Unassembled WGS sequence"/>
</dbReference>
<dbReference type="EMBL" id="JAPFRF010000004">
    <property type="protein sequence ID" value="KAJ7335058.1"/>
    <property type="molecule type" value="Genomic_DNA"/>
</dbReference>
<evidence type="ECO:0008006" key="13">
    <source>
        <dbReference type="Google" id="ProtNLM"/>
    </source>
</evidence>
<keyword evidence="3" id="KW-0378">Hydrolase</keyword>
<dbReference type="OrthoDB" id="10004338at2759"/>
<reference evidence="11" key="1">
    <citation type="journal article" date="2023" name="DNA Res.">
        <title>Chromosome-level genome assembly of Phrynocephalus forsythii using third-generation DNA sequencing and Hi-C analysis.</title>
        <authorList>
            <person name="Qi Y."/>
            <person name="Zhao W."/>
            <person name="Zhao Y."/>
            <person name="Niu C."/>
            <person name="Cao S."/>
            <person name="Zhang Y."/>
        </authorList>
    </citation>
    <scope>NUCLEOTIDE SEQUENCE</scope>
    <source>
        <tissue evidence="11">Muscle</tissue>
    </source>
</reference>
<keyword evidence="5" id="KW-0865">Zymogen</keyword>
<dbReference type="SUPFAM" id="SSF52129">
    <property type="entry name" value="Caspase-like"/>
    <property type="match status" value="1"/>
</dbReference>
<dbReference type="PROSITE" id="PS01122">
    <property type="entry name" value="CASPASE_CYS"/>
    <property type="match status" value="1"/>
</dbReference>
<dbReference type="AlphaFoldDB" id="A0A9Q1B3M3"/>
<comment type="similarity">
    <text evidence="1 7">Belongs to the peptidase C14A family.</text>
</comment>
<dbReference type="SMART" id="SM00115">
    <property type="entry name" value="CASc"/>
    <property type="match status" value="1"/>
</dbReference>
<dbReference type="InterPro" id="IPR002138">
    <property type="entry name" value="Pept_C14_p10"/>
</dbReference>
<evidence type="ECO:0000256" key="2">
    <source>
        <dbReference type="ARBA" id="ARBA00022670"/>
    </source>
</evidence>
<evidence type="ECO:0000313" key="11">
    <source>
        <dbReference type="EMBL" id="KAJ7335058.1"/>
    </source>
</evidence>
<feature type="region of interest" description="Disordered" evidence="8">
    <location>
        <begin position="180"/>
        <end position="200"/>
    </location>
</feature>
<feature type="active site" evidence="6">
    <location>
        <position position="160"/>
    </location>
</feature>
<dbReference type="InterPro" id="IPR029030">
    <property type="entry name" value="Caspase-like_dom_sf"/>
</dbReference>
<dbReference type="InterPro" id="IPR002398">
    <property type="entry name" value="Pept_C14"/>
</dbReference>
<evidence type="ECO:0000256" key="1">
    <source>
        <dbReference type="ARBA" id="ARBA00010134"/>
    </source>
</evidence>
<sequence>MEHFLDDGDGPHYPNVKPCTPEFYHAHESQAYKLKSCPRGLALILSNVHFSSETDLEFRSGGNVDNAALNMLFKHLGYQVVIKHDLTAQEMQEELENFSKLSAHRDVDSCIVSLLSHGKEGGVYGVDGKLLQLQEIFRFFDNANCPNLQNKPKMFFIQACRGVNFFPFLLLDETDRGVDQIDGNEHADSPGCEESDANKRENPKLRLPTCSDMIYGYACLKGTAAMRNTKRGSWYIEALTSVFAEDSRNTHVADMLVKVNQLIKHREGHAPGTEFHRCKEMSEYCSTLCKDLYLFPGYFPENQPF</sequence>
<dbReference type="FunFam" id="3.30.70.1470:FF:000001">
    <property type="entry name" value="Putative caspase-2"/>
    <property type="match status" value="1"/>
</dbReference>
<dbReference type="PROSITE" id="PS50207">
    <property type="entry name" value="CASPASE_P10"/>
    <property type="match status" value="1"/>
</dbReference>
<evidence type="ECO:0000256" key="7">
    <source>
        <dbReference type="RuleBase" id="RU003971"/>
    </source>
</evidence>
<keyword evidence="4" id="KW-0788">Thiol protease</keyword>
<evidence type="ECO:0000256" key="6">
    <source>
        <dbReference type="PIRSR" id="PIRSR038001-1"/>
    </source>
</evidence>
<evidence type="ECO:0000259" key="9">
    <source>
        <dbReference type="PROSITE" id="PS50207"/>
    </source>
</evidence>
<evidence type="ECO:0000256" key="5">
    <source>
        <dbReference type="ARBA" id="ARBA00023145"/>
    </source>
</evidence>
<feature type="active site" evidence="6">
    <location>
        <position position="117"/>
    </location>
</feature>
<dbReference type="GO" id="GO:0006508">
    <property type="term" value="P:proteolysis"/>
    <property type="evidence" value="ECO:0007669"/>
    <property type="project" value="UniProtKB-KW"/>
</dbReference>
<feature type="domain" description="Caspase family p10" evidence="9">
    <location>
        <begin position="203"/>
        <end position="296"/>
    </location>
</feature>
<dbReference type="Gene3D" id="3.40.50.1460">
    <property type="match status" value="1"/>
</dbReference>
<dbReference type="PANTHER" id="PTHR47901:SF7">
    <property type="entry name" value="CASPASE 2"/>
    <property type="match status" value="1"/>
</dbReference>
<comment type="caution">
    <text evidence="11">The sequence shown here is derived from an EMBL/GenBank/DDBJ whole genome shotgun (WGS) entry which is preliminary data.</text>
</comment>
<dbReference type="PIRSF" id="PIRSF038001">
    <property type="entry name" value="Caspase_ICE"/>
    <property type="match status" value="1"/>
</dbReference>
<dbReference type="PRINTS" id="PR00376">
    <property type="entry name" value="IL1BCENZYME"/>
</dbReference>
<keyword evidence="12" id="KW-1185">Reference proteome</keyword>
<evidence type="ECO:0000259" key="10">
    <source>
        <dbReference type="PROSITE" id="PS50208"/>
    </source>
</evidence>
<keyword evidence="2" id="KW-0645">Protease</keyword>
<proteinExistence type="inferred from homology"/>
<protein>
    <recommendedName>
        <fullName evidence="13">Caspase-2</fullName>
    </recommendedName>
</protein>
<evidence type="ECO:0000256" key="8">
    <source>
        <dbReference type="SAM" id="MobiDB-lite"/>
    </source>
</evidence>
<dbReference type="CDD" id="cd00032">
    <property type="entry name" value="CASc"/>
    <property type="match status" value="1"/>
</dbReference>
<dbReference type="PROSITE" id="PS01121">
    <property type="entry name" value="CASPASE_HIS"/>
    <property type="match status" value="1"/>
</dbReference>
<dbReference type="PROSITE" id="PS50208">
    <property type="entry name" value="CASPASE_P20"/>
    <property type="match status" value="1"/>
</dbReference>
<dbReference type="InterPro" id="IPR011600">
    <property type="entry name" value="Pept_C14_caspase"/>
</dbReference>
<dbReference type="InterPro" id="IPR015917">
    <property type="entry name" value="Pept_C14A"/>
</dbReference>
<dbReference type="PANTHER" id="PTHR47901">
    <property type="entry name" value="CASPASE RECRUITMENT DOMAIN-CONTAINING PROTEIN 18"/>
    <property type="match status" value="1"/>
</dbReference>